<dbReference type="EMBL" id="CP046171">
    <property type="protein sequence ID" value="QIS05599.1"/>
    <property type="molecule type" value="Genomic_DNA"/>
</dbReference>
<dbReference type="Gene3D" id="3.40.50.12780">
    <property type="entry name" value="N-terminal domain of ligase-like"/>
    <property type="match status" value="1"/>
</dbReference>
<comment type="similarity">
    <text evidence="1">Belongs to the ATP-dependent AMP-binding enzyme family.</text>
</comment>
<keyword evidence="4" id="KW-0443">Lipid metabolism</keyword>
<dbReference type="PANTHER" id="PTHR22754">
    <property type="entry name" value="DISCO-INTERACTING PROTEIN 2 DIP2 -RELATED"/>
    <property type="match status" value="1"/>
</dbReference>
<dbReference type="Gene3D" id="3.30.300.30">
    <property type="match status" value="1"/>
</dbReference>
<evidence type="ECO:0000313" key="7">
    <source>
        <dbReference type="Proteomes" id="UP000501705"/>
    </source>
</evidence>
<accession>A0A6G9XXC8</accession>
<dbReference type="SUPFAM" id="SSF56801">
    <property type="entry name" value="Acetyl-CoA synthetase-like"/>
    <property type="match status" value="1"/>
</dbReference>
<gene>
    <name evidence="6" type="ORF">F5X71_27745</name>
</gene>
<dbReference type="FunFam" id="3.40.50.12780:FF:000013">
    <property type="entry name" value="Long-chain-fatty-acid--AMP ligase FadD32"/>
    <property type="match status" value="1"/>
</dbReference>
<evidence type="ECO:0000256" key="3">
    <source>
        <dbReference type="ARBA" id="ARBA00022832"/>
    </source>
</evidence>
<dbReference type="GO" id="GO:0006633">
    <property type="term" value="P:fatty acid biosynthetic process"/>
    <property type="evidence" value="ECO:0007669"/>
    <property type="project" value="TreeGrafter"/>
</dbReference>
<keyword evidence="3" id="KW-0276">Fatty acid metabolism</keyword>
<keyword evidence="2" id="KW-0436">Ligase</keyword>
<evidence type="ECO:0000256" key="1">
    <source>
        <dbReference type="ARBA" id="ARBA00006432"/>
    </source>
</evidence>
<dbReference type="InterPro" id="IPR020845">
    <property type="entry name" value="AMP-binding_CS"/>
</dbReference>
<protein>
    <submittedName>
        <fullName evidence="6">AMP-binding protein</fullName>
    </submittedName>
</protein>
<proteinExistence type="inferred from homology"/>
<reference evidence="6 7" key="1">
    <citation type="journal article" date="2019" name="ACS Chem. Biol.">
        <title>Identification and Mobilization of a Cryptic Antibiotic Biosynthesis Gene Locus from a Human-Pathogenic Nocardia Isolate.</title>
        <authorList>
            <person name="Herisse M."/>
            <person name="Ishida K."/>
            <person name="Porter J.L."/>
            <person name="Howden B."/>
            <person name="Hertweck C."/>
            <person name="Stinear T.P."/>
            <person name="Pidot S.J."/>
        </authorList>
    </citation>
    <scope>NUCLEOTIDE SEQUENCE [LARGE SCALE GENOMIC DNA]</scope>
    <source>
        <strain evidence="6 7">AUSMDU00024985</strain>
    </source>
</reference>
<dbReference type="PANTHER" id="PTHR22754:SF32">
    <property type="entry name" value="DISCO-INTERACTING PROTEIN 2"/>
    <property type="match status" value="1"/>
</dbReference>
<evidence type="ECO:0000259" key="5">
    <source>
        <dbReference type="Pfam" id="PF00501"/>
    </source>
</evidence>
<name>A0A6G9XXC8_NOCBR</name>
<organism evidence="6 7">
    <name type="scientific">Nocardia brasiliensis</name>
    <dbReference type="NCBI Taxonomy" id="37326"/>
    <lineage>
        <taxon>Bacteria</taxon>
        <taxon>Bacillati</taxon>
        <taxon>Actinomycetota</taxon>
        <taxon>Actinomycetes</taxon>
        <taxon>Mycobacteriales</taxon>
        <taxon>Nocardiaceae</taxon>
        <taxon>Nocardia</taxon>
    </lineage>
</organism>
<dbReference type="AlphaFoldDB" id="A0A6G9XXC8"/>
<sequence>MRQISVAERAIDVRNAQARMLSTSAFNRLAVNSSKEYSVVGFRATLLGLSRHLYQHGTGCTMSTPNSIVDILIERSESDDPGYLFLSDGTVESEQRISFRECGKRADEYAAALYAGGVRAGDRVVLASSPGLHYIAALYGVLSIGAVVVPCYPPLRGKDVERFRALLAAAPVAVIIDEIFEHRVRELAALDCDRPAPSIVTGRQLEQGASVPRVHARPDSLALIQYTSGSTGSPKGVAITHANLVSNCRVLGRNMGDDPERVGVSWLPPYHDMGLIGTIILSMFYGWPLVTMSPLHFVQRPLRWLTALTHYGATTTVGPNFALDLCAESVRDAELDELDLSRVRHLYCGAEPVRSGTLTRFVKRFGDCGLDPDAIIPCYGLAEATLFISGRRKGQPLRLSGAGHDAVVSCGVVDQEHRVRIVDPTSLREQPQGDVGEIWVSGRNVAAGYHGDAASTAVAFAASLHGGDENYLRTGDLGFIEQGELYVRGRIKDVIVINARNIFPSDIELLVTGLDQNFRRAAAVSLEGARGEELGVLVEFDGAGLDERSHKRLTTEVRANIATAFGLRLAHFAIVAKGAIPTTTSGKVRRYEVRRLLSNTDLLAPKLQPIRQREVRL</sequence>
<evidence type="ECO:0000313" key="6">
    <source>
        <dbReference type="EMBL" id="QIS05599.1"/>
    </source>
</evidence>
<dbReference type="InterPro" id="IPR045851">
    <property type="entry name" value="AMP-bd_C_sf"/>
</dbReference>
<dbReference type="GO" id="GO:0071766">
    <property type="term" value="P:Actinobacterium-type cell wall biogenesis"/>
    <property type="evidence" value="ECO:0007669"/>
    <property type="project" value="UniProtKB-ARBA"/>
</dbReference>
<dbReference type="InterPro" id="IPR000873">
    <property type="entry name" value="AMP-dep_synth/lig_dom"/>
</dbReference>
<dbReference type="GO" id="GO:0016874">
    <property type="term" value="F:ligase activity"/>
    <property type="evidence" value="ECO:0007669"/>
    <property type="project" value="UniProtKB-KW"/>
</dbReference>
<feature type="domain" description="AMP-dependent synthetase/ligase" evidence="5">
    <location>
        <begin position="81"/>
        <end position="450"/>
    </location>
</feature>
<evidence type="ECO:0000256" key="4">
    <source>
        <dbReference type="ARBA" id="ARBA00023098"/>
    </source>
</evidence>
<dbReference type="Proteomes" id="UP000501705">
    <property type="component" value="Chromosome"/>
</dbReference>
<dbReference type="InterPro" id="IPR040097">
    <property type="entry name" value="FAAL/FAAC"/>
</dbReference>
<dbReference type="PROSITE" id="PS00455">
    <property type="entry name" value="AMP_BINDING"/>
    <property type="match status" value="1"/>
</dbReference>
<dbReference type="CDD" id="cd05931">
    <property type="entry name" value="FAAL"/>
    <property type="match status" value="1"/>
</dbReference>
<dbReference type="GO" id="GO:0070566">
    <property type="term" value="F:adenylyltransferase activity"/>
    <property type="evidence" value="ECO:0007669"/>
    <property type="project" value="TreeGrafter"/>
</dbReference>
<evidence type="ECO:0000256" key="2">
    <source>
        <dbReference type="ARBA" id="ARBA00022598"/>
    </source>
</evidence>
<dbReference type="Pfam" id="PF00501">
    <property type="entry name" value="AMP-binding"/>
    <property type="match status" value="1"/>
</dbReference>
<dbReference type="GO" id="GO:0005886">
    <property type="term" value="C:plasma membrane"/>
    <property type="evidence" value="ECO:0007669"/>
    <property type="project" value="TreeGrafter"/>
</dbReference>
<dbReference type="InterPro" id="IPR042099">
    <property type="entry name" value="ANL_N_sf"/>
</dbReference>